<comment type="caution">
    <text evidence="1">The sequence shown here is derived from an EMBL/GenBank/DDBJ whole genome shotgun (WGS) entry which is preliminary data.</text>
</comment>
<protein>
    <submittedName>
        <fullName evidence="1">Uncharacterized protein</fullName>
    </submittedName>
</protein>
<reference evidence="2" key="1">
    <citation type="journal article" date="2019" name="Int. J. Syst. Evol. Microbiol.">
        <title>The Global Catalogue of Microorganisms (GCM) 10K type strain sequencing project: providing services to taxonomists for standard genome sequencing and annotation.</title>
        <authorList>
            <consortium name="The Broad Institute Genomics Platform"/>
            <consortium name="The Broad Institute Genome Sequencing Center for Infectious Disease"/>
            <person name="Wu L."/>
            <person name="Ma J."/>
        </authorList>
    </citation>
    <scope>NUCLEOTIDE SEQUENCE [LARGE SCALE GENOMIC DNA]</scope>
    <source>
        <strain evidence="2">CGMCC 4.7177</strain>
    </source>
</reference>
<sequence length="52" mass="6059">MVKITPIFGVRPNVEHFETRIRINSRYLSFPEGFENLVPKKKEMTHSVGLSK</sequence>
<gene>
    <name evidence="1" type="ORF">ACFSFY_07035</name>
</gene>
<dbReference type="RefSeq" id="WP_381536609.1">
    <property type="nucleotide sequence ID" value="NZ_JBHUGI010000015.1"/>
</dbReference>
<evidence type="ECO:0000313" key="2">
    <source>
        <dbReference type="Proteomes" id="UP001597218"/>
    </source>
</evidence>
<name>A0ABW4SEK3_9BACL</name>
<dbReference type="EMBL" id="JBHUGI010000015">
    <property type="protein sequence ID" value="MFD1927815.1"/>
    <property type="molecule type" value="Genomic_DNA"/>
</dbReference>
<accession>A0ABW4SEK3</accession>
<organism evidence="1 2">
    <name type="scientific">Sporosarcina siberiensis</name>
    <dbReference type="NCBI Taxonomy" id="1365606"/>
    <lineage>
        <taxon>Bacteria</taxon>
        <taxon>Bacillati</taxon>
        <taxon>Bacillota</taxon>
        <taxon>Bacilli</taxon>
        <taxon>Bacillales</taxon>
        <taxon>Caryophanaceae</taxon>
        <taxon>Sporosarcina</taxon>
    </lineage>
</organism>
<proteinExistence type="predicted"/>
<dbReference type="Proteomes" id="UP001597218">
    <property type="component" value="Unassembled WGS sequence"/>
</dbReference>
<evidence type="ECO:0000313" key="1">
    <source>
        <dbReference type="EMBL" id="MFD1927815.1"/>
    </source>
</evidence>
<keyword evidence="2" id="KW-1185">Reference proteome</keyword>